<comment type="subcellular location">
    <subcellularLocation>
        <location evidence="1">Membrane</location>
    </subcellularLocation>
</comment>
<keyword evidence="8" id="KW-0131">Cell cycle</keyword>
<dbReference type="InterPro" id="IPR045335">
    <property type="entry name" value="FtsQ_C_sf"/>
</dbReference>
<keyword evidence="7" id="KW-0472">Membrane</keyword>
<evidence type="ECO:0000313" key="10">
    <source>
        <dbReference type="EMBL" id="NBN87840.1"/>
    </source>
</evidence>
<dbReference type="InterPro" id="IPR026579">
    <property type="entry name" value="FtsQ"/>
</dbReference>
<keyword evidence="4" id="KW-0132">Cell division</keyword>
<gene>
    <name evidence="10" type="ORF">EBV32_01955</name>
</gene>
<comment type="caution">
    <text evidence="10">The sequence shown here is derived from an EMBL/GenBank/DDBJ whole genome shotgun (WGS) entry which is preliminary data.</text>
</comment>
<dbReference type="PROSITE" id="PS51779">
    <property type="entry name" value="POTRA"/>
    <property type="match status" value="1"/>
</dbReference>
<dbReference type="InterPro" id="IPR005548">
    <property type="entry name" value="Cell_div_FtsQ/DivIB_C"/>
</dbReference>
<dbReference type="GO" id="GO:0016020">
    <property type="term" value="C:membrane"/>
    <property type="evidence" value="ECO:0007669"/>
    <property type="project" value="UniProtKB-SubCell"/>
</dbReference>
<evidence type="ECO:0000256" key="8">
    <source>
        <dbReference type="ARBA" id="ARBA00023306"/>
    </source>
</evidence>
<dbReference type="Pfam" id="PF03799">
    <property type="entry name" value="FtsQ_DivIB_C"/>
    <property type="match status" value="1"/>
</dbReference>
<proteinExistence type="predicted"/>
<keyword evidence="3" id="KW-0997">Cell inner membrane</keyword>
<dbReference type="InterPro" id="IPR034746">
    <property type="entry name" value="POTRA"/>
</dbReference>
<dbReference type="Gene3D" id="3.10.20.310">
    <property type="entry name" value="membrane protein fhac"/>
    <property type="match status" value="1"/>
</dbReference>
<dbReference type="PANTHER" id="PTHR35851">
    <property type="entry name" value="CELL DIVISION PROTEIN FTSQ"/>
    <property type="match status" value="1"/>
</dbReference>
<dbReference type="AlphaFoldDB" id="A0A964XRI1"/>
<feature type="domain" description="POTRA" evidence="9">
    <location>
        <begin position="31"/>
        <end position="99"/>
    </location>
</feature>
<sequence>MIKTKRYIFLALLIFLTTFNPELPLLKLGFFIIKTVNVSGSKNTDLEKIKKQFNFLVNTSILSVDNKKMNEIISQNEWIHFVNINKKFPSTINVVIVEHEPFVFWKKGNNNLIITKEFTLIEKFNFNNFSNQTQAKGNFDIEDLKKLYKALNNNNFDLSSITSFEFINSERWDLFLKGNKKIMLGRHDYNQQISNLNKVLIQSKDEKFTYIDLRLKNKIFVK</sequence>
<keyword evidence="6" id="KW-1133">Transmembrane helix</keyword>
<evidence type="ECO:0000313" key="11">
    <source>
        <dbReference type="Proteomes" id="UP000713222"/>
    </source>
</evidence>
<evidence type="ECO:0000256" key="6">
    <source>
        <dbReference type="ARBA" id="ARBA00022989"/>
    </source>
</evidence>
<evidence type="ECO:0000259" key="9">
    <source>
        <dbReference type="PROSITE" id="PS51779"/>
    </source>
</evidence>
<dbReference type="EMBL" id="RGET01000017">
    <property type="protein sequence ID" value="NBN87840.1"/>
    <property type="molecule type" value="Genomic_DNA"/>
</dbReference>
<dbReference type="Pfam" id="PF08478">
    <property type="entry name" value="POTRA_1"/>
    <property type="match status" value="1"/>
</dbReference>
<evidence type="ECO:0000256" key="2">
    <source>
        <dbReference type="ARBA" id="ARBA00022475"/>
    </source>
</evidence>
<keyword evidence="2" id="KW-1003">Cell membrane</keyword>
<evidence type="ECO:0000256" key="7">
    <source>
        <dbReference type="ARBA" id="ARBA00023136"/>
    </source>
</evidence>
<protein>
    <submittedName>
        <fullName evidence="10">FtsQ-type POTRA domain-containing protein</fullName>
    </submittedName>
</protein>
<keyword evidence="5" id="KW-0812">Transmembrane</keyword>
<evidence type="ECO:0000256" key="4">
    <source>
        <dbReference type="ARBA" id="ARBA00022618"/>
    </source>
</evidence>
<evidence type="ECO:0000256" key="3">
    <source>
        <dbReference type="ARBA" id="ARBA00022519"/>
    </source>
</evidence>
<dbReference type="Gene3D" id="3.40.50.11690">
    <property type="entry name" value="Cell division protein FtsQ/DivIB"/>
    <property type="match status" value="1"/>
</dbReference>
<reference evidence="10" key="1">
    <citation type="submission" date="2018-10" db="EMBL/GenBank/DDBJ databases">
        <title>Iterative Subtractive Binning of Freshwater Chronoseries Metagenomes Recovers Nearly Complete Genomes from over Four Hundred Novel Species.</title>
        <authorList>
            <person name="Rodriguez-R L.M."/>
            <person name="Tsementzi D."/>
            <person name="Luo C."/>
            <person name="Konstantinidis K.T."/>
        </authorList>
    </citation>
    <scope>NUCLEOTIDE SEQUENCE</scope>
    <source>
        <strain evidence="10">WB7_6_001</strain>
    </source>
</reference>
<dbReference type="PANTHER" id="PTHR35851:SF1">
    <property type="entry name" value="CELL DIVISION PROTEIN FTSQ"/>
    <property type="match status" value="1"/>
</dbReference>
<evidence type="ECO:0000256" key="1">
    <source>
        <dbReference type="ARBA" id="ARBA00004370"/>
    </source>
</evidence>
<accession>A0A964XRI1</accession>
<dbReference type="Proteomes" id="UP000713222">
    <property type="component" value="Unassembled WGS sequence"/>
</dbReference>
<dbReference type="GO" id="GO:0090529">
    <property type="term" value="P:cell septum assembly"/>
    <property type="evidence" value="ECO:0007669"/>
    <property type="project" value="InterPro"/>
</dbReference>
<name>A0A964XRI1_9PROT</name>
<dbReference type="InterPro" id="IPR013685">
    <property type="entry name" value="POTRA_FtsQ_type"/>
</dbReference>
<evidence type="ECO:0000256" key="5">
    <source>
        <dbReference type="ARBA" id="ARBA00022692"/>
    </source>
</evidence>
<organism evidence="10 11">
    <name type="scientific">Candidatus Fonsibacter lacus</name>
    <dbReference type="NCBI Taxonomy" id="2576439"/>
    <lineage>
        <taxon>Bacteria</taxon>
        <taxon>Pseudomonadati</taxon>
        <taxon>Pseudomonadota</taxon>
        <taxon>Alphaproteobacteria</taxon>
        <taxon>Candidatus Pelagibacterales</taxon>
        <taxon>Candidatus Pelagibacterales incertae sedis</taxon>
        <taxon>Candidatus Fonsibacter</taxon>
    </lineage>
</organism>